<gene>
    <name evidence="1" type="ORF">LIER_28465</name>
</gene>
<sequence>MLRLALRWPDGPARNTNATSSRAVLEVSATEALLLPTRIKGGLVGSVPLSFNPPQFLVLQGKVPGIVADLRTEILQFLLHGPHLKALPGQGLL</sequence>
<evidence type="ECO:0000313" key="2">
    <source>
        <dbReference type="Proteomes" id="UP001454036"/>
    </source>
</evidence>
<evidence type="ECO:0000313" key="1">
    <source>
        <dbReference type="EMBL" id="GAA0175250.1"/>
    </source>
</evidence>
<organism evidence="1 2">
    <name type="scientific">Lithospermum erythrorhizon</name>
    <name type="common">Purple gromwell</name>
    <name type="synonym">Lithospermum officinale var. erythrorhizon</name>
    <dbReference type="NCBI Taxonomy" id="34254"/>
    <lineage>
        <taxon>Eukaryota</taxon>
        <taxon>Viridiplantae</taxon>
        <taxon>Streptophyta</taxon>
        <taxon>Embryophyta</taxon>
        <taxon>Tracheophyta</taxon>
        <taxon>Spermatophyta</taxon>
        <taxon>Magnoliopsida</taxon>
        <taxon>eudicotyledons</taxon>
        <taxon>Gunneridae</taxon>
        <taxon>Pentapetalae</taxon>
        <taxon>asterids</taxon>
        <taxon>lamiids</taxon>
        <taxon>Boraginales</taxon>
        <taxon>Boraginaceae</taxon>
        <taxon>Boraginoideae</taxon>
        <taxon>Lithospermeae</taxon>
        <taxon>Lithospermum</taxon>
    </lineage>
</organism>
<name>A0AAV3RJH1_LITER</name>
<reference evidence="1 2" key="1">
    <citation type="submission" date="2024-01" db="EMBL/GenBank/DDBJ databases">
        <title>The complete chloroplast genome sequence of Lithospermum erythrorhizon: insights into the phylogenetic relationship among Boraginaceae species and the maternal lineages of purple gromwells.</title>
        <authorList>
            <person name="Okada T."/>
            <person name="Watanabe K."/>
        </authorList>
    </citation>
    <scope>NUCLEOTIDE SEQUENCE [LARGE SCALE GENOMIC DNA]</scope>
</reference>
<proteinExistence type="predicted"/>
<dbReference type="Proteomes" id="UP001454036">
    <property type="component" value="Unassembled WGS sequence"/>
</dbReference>
<protein>
    <submittedName>
        <fullName evidence="1">Uncharacterized protein</fullName>
    </submittedName>
</protein>
<comment type="caution">
    <text evidence="1">The sequence shown here is derived from an EMBL/GenBank/DDBJ whole genome shotgun (WGS) entry which is preliminary data.</text>
</comment>
<keyword evidence="2" id="KW-1185">Reference proteome</keyword>
<dbReference type="AlphaFoldDB" id="A0AAV3RJH1"/>
<accession>A0AAV3RJH1</accession>
<dbReference type="EMBL" id="BAABME010009485">
    <property type="protein sequence ID" value="GAA0175250.1"/>
    <property type="molecule type" value="Genomic_DNA"/>
</dbReference>